<feature type="signal peptide" evidence="2">
    <location>
        <begin position="1"/>
        <end position="26"/>
    </location>
</feature>
<protein>
    <submittedName>
        <fullName evidence="3">Uncharacterized protein</fullName>
    </submittedName>
</protein>
<organism evidence="3 4">
    <name type="scientific">Chondromyces apiculatus DSM 436</name>
    <dbReference type="NCBI Taxonomy" id="1192034"/>
    <lineage>
        <taxon>Bacteria</taxon>
        <taxon>Pseudomonadati</taxon>
        <taxon>Myxococcota</taxon>
        <taxon>Polyangia</taxon>
        <taxon>Polyangiales</taxon>
        <taxon>Polyangiaceae</taxon>
        <taxon>Chondromyces</taxon>
    </lineage>
</organism>
<dbReference type="EMBL" id="ASRX01000029">
    <property type="protein sequence ID" value="EYF04885.1"/>
    <property type="molecule type" value="Genomic_DNA"/>
</dbReference>
<reference evidence="3 4" key="1">
    <citation type="submission" date="2013-05" db="EMBL/GenBank/DDBJ databases">
        <title>Genome assembly of Chondromyces apiculatus DSM 436.</title>
        <authorList>
            <person name="Sharma G."/>
            <person name="Khatri I."/>
            <person name="Kaur C."/>
            <person name="Mayilraj S."/>
            <person name="Subramanian S."/>
        </authorList>
    </citation>
    <scope>NUCLEOTIDE SEQUENCE [LARGE SCALE GENOMIC DNA]</scope>
    <source>
        <strain evidence="3 4">DSM 436</strain>
    </source>
</reference>
<gene>
    <name evidence="3" type="ORF">CAP_3911</name>
</gene>
<proteinExistence type="predicted"/>
<keyword evidence="4" id="KW-1185">Reference proteome</keyword>
<dbReference type="Proteomes" id="UP000019678">
    <property type="component" value="Unassembled WGS sequence"/>
</dbReference>
<dbReference type="AlphaFoldDB" id="A0A017T7U9"/>
<comment type="caution">
    <text evidence="3">The sequence shown here is derived from an EMBL/GenBank/DDBJ whole genome shotgun (WGS) entry which is preliminary data.</text>
</comment>
<name>A0A017T7U9_9BACT</name>
<keyword evidence="2" id="KW-0732">Signal</keyword>
<evidence type="ECO:0000313" key="3">
    <source>
        <dbReference type="EMBL" id="EYF04885.1"/>
    </source>
</evidence>
<evidence type="ECO:0000313" key="4">
    <source>
        <dbReference type="Proteomes" id="UP000019678"/>
    </source>
</evidence>
<dbReference type="RefSeq" id="WP_044243479.1">
    <property type="nucleotide sequence ID" value="NZ_ASRX01000029.1"/>
</dbReference>
<feature type="chain" id="PRO_5001496418" evidence="2">
    <location>
        <begin position="27"/>
        <end position="279"/>
    </location>
</feature>
<evidence type="ECO:0000256" key="1">
    <source>
        <dbReference type="SAM" id="MobiDB-lite"/>
    </source>
</evidence>
<feature type="region of interest" description="Disordered" evidence="1">
    <location>
        <begin position="250"/>
        <end position="279"/>
    </location>
</feature>
<dbReference type="OrthoDB" id="10003544at2"/>
<evidence type="ECO:0000256" key="2">
    <source>
        <dbReference type="SAM" id="SignalP"/>
    </source>
</evidence>
<sequence>MSIGKIVVLRRSFASLSSAFAPAPQAAVGAGWSAFTGKNGATFGAQAIDDGTLVMPFVGFESDDELALHLREILGDALDEHGDTRGVFVLPAGSPPEDRRYDTLVSEEGSFLPVVAADDPRLQRQEGWLFSSAAQSLRESMPAAEQRAESRPADEDPFARAAEKFNDAFAARNERGNLRKSLSNALEHSLENSALGAFMAPAERPGMEALDKREETALVDPLERALGSNPAKATEMEALLRSTVEKDLKAGEADAASGEATSDVTSGERDAEDAQGTRA</sequence>
<accession>A0A017T7U9</accession>